<feature type="region of interest" description="Disordered" evidence="1">
    <location>
        <begin position="245"/>
        <end position="276"/>
    </location>
</feature>
<protein>
    <recommendedName>
        <fullName evidence="4">GGDEF domain-containing protein</fullName>
    </recommendedName>
</protein>
<accession>A0ABQ4U151</accession>
<evidence type="ECO:0008006" key="4">
    <source>
        <dbReference type="Google" id="ProtNLM"/>
    </source>
</evidence>
<name>A0ABQ4U151_9HYPH</name>
<reference evidence="2" key="1">
    <citation type="journal article" date="2021" name="Front. Microbiol.">
        <title>Comprehensive Comparative Genomics and Phenotyping of Methylobacterium Species.</title>
        <authorList>
            <person name="Alessa O."/>
            <person name="Ogura Y."/>
            <person name="Fujitani Y."/>
            <person name="Takami H."/>
            <person name="Hayashi T."/>
            <person name="Sahin N."/>
            <person name="Tani A."/>
        </authorList>
    </citation>
    <scope>NUCLEOTIDE SEQUENCE</scope>
    <source>
        <strain evidence="2">DSM 23632</strain>
    </source>
</reference>
<evidence type="ECO:0000313" key="3">
    <source>
        <dbReference type="Proteomes" id="UP001055057"/>
    </source>
</evidence>
<dbReference type="RefSeq" id="WP_238182146.1">
    <property type="nucleotide sequence ID" value="NZ_BPRB01000085.1"/>
</dbReference>
<reference evidence="2" key="2">
    <citation type="submission" date="2021-08" db="EMBL/GenBank/DDBJ databases">
        <authorList>
            <person name="Tani A."/>
            <person name="Ola A."/>
            <person name="Ogura Y."/>
            <person name="Katsura K."/>
            <person name="Hayashi T."/>
        </authorList>
    </citation>
    <scope>NUCLEOTIDE SEQUENCE</scope>
    <source>
        <strain evidence="2">DSM 23632</strain>
    </source>
</reference>
<keyword evidence="3" id="KW-1185">Reference proteome</keyword>
<feature type="compositionally biased region" description="Low complexity" evidence="1">
    <location>
        <begin position="246"/>
        <end position="263"/>
    </location>
</feature>
<sequence length="276" mass="29813">MAGDVIFFAPLWRGILFHMARRRQTGPAQARRLTRPDGAFGGVLIVAFDPDCFAALFEALDGGPDGSLALFGQRLFAYRTTDGLPLVVTVSTPIAEVDAPVDEACGRAFLVGGIATLMILAGLPVLLHELECRLRRETLLVETHRALAEAGTLFRGIFENPTDHLFVHRLAPDGSFALETLERLVERMGGETGVVSDDDAGPTFRFVVSLSRGASAPAIVGAARRTASRRAGHLLLVEDVEINQNSPASSWRPPASPSTWSRTAQRQWRTAPLTSC</sequence>
<gene>
    <name evidence="2" type="ORF">MPOCJGCO_1666</name>
</gene>
<evidence type="ECO:0000313" key="2">
    <source>
        <dbReference type="EMBL" id="GJE59570.1"/>
    </source>
</evidence>
<feature type="compositionally biased region" description="Polar residues" evidence="1">
    <location>
        <begin position="264"/>
        <end position="276"/>
    </location>
</feature>
<organism evidence="2 3">
    <name type="scientific">Methylobacterium trifolii</name>
    <dbReference type="NCBI Taxonomy" id="1003092"/>
    <lineage>
        <taxon>Bacteria</taxon>
        <taxon>Pseudomonadati</taxon>
        <taxon>Pseudomonadota</taxon>
        <taxon>Alphaproteobacteria</taxon>
        <taxon>Hyphomicrobiales</taxon>
        <taxon>Methylobacteriaceae</taxon>
        <taxon>Methylobacterium</taxon>
    </lineage>
</organism>
<dbReference type="EMBL" id="BPRB01000085">
    <property type="protein sequence ID" value="GJE59570.1"/>
    <property type="molecule type" value="Genomic_DNA"/>
</dbReference>
<dbReference type="Proteomes" id="UP001055057">
    <property type="component" value="Unassembled WGS sequence"/>
</dbReference>
<evidence type="ECO:0000256" key="1">
    <source>
        <dbReference type="SAM" id="MobiDB-lite"/>
    </source>
</evidence>
<comment type="caution">
    <text evidence="2">The sequence shown here is derived from an EMBL/GenBank/DDBJ whole genome shotgun (WGS) entry which is preliminary data.</text>
</comment>
<proteinExistence type="predicted"/>